<keyword evidence="4" id="KW-1185">Reference proteome</keyword>
<accession>A0A345HES3</accession>
<dbReference type="KEGG" id="fat:DVK85_12930"/>
<feature type="domain" description="PKD" evidence="2">
    <location>
        <begin position="292"/>
        <end position="323"/>
    </location>
</feature>
<dbReference type="NCBIfam" id="TIGR04183">
    <property type="entry name" value="Por_Secre_tail"/>
    <property type="match status" value="1"/>
</dbReference>
<dbReference type="Gene3D" id="2.60.40.10">
    <property type="entry name" value="Immunoglobulins"/>
    <property type="match status" value="1"/>
</dbReference>
<dbReference type="EMBL" id="CP031188">
    <property type="protein sequence ID" value="AXG75083.1"/>
    <property type="molecule type" value="Genomic_DNA"/>
</dbReference>
<dbReference type="GO" id="GO:0016788">
    <property type="term" value="F:hydrolase activity, acting on ester bonds"/>
    <property type="evidence" value="ECO:0007669"/>
    <property type="project" value="UniProtKB-ARBA"/>
</dbReference>
<protein>
    <submittedName>
        <fullName evidence="3">T9SS C-terminal target domain-containing protein</fullName>
    </submittedName>
</protein>
<dbReference type="InterPro" id="IPR026444">
    <property type="entry name" value="Secre_tail"/>
</dbReference>
<dbReference type="OrthoDB" id="7443339at2"/>
<reference evidence="3 4" key="1">
    <citation type="submission" date="2018-07" db="EMBL/GenBank/DDBJ databases">
        <title>Complete genome sequence of Flavobacterium arcticum type strain SM1502T.</title>
        <authorList>
            <person name="Li Y."/>
            <person name="Li D.-D."/>
        </authorList>
    </citation>
    <scope>NUCLEOTIDE SEQUENCE [LARGE SCALE GENOMIC DNA]</scope>
    <source>
        <strain evidence="3 4">SM1502</strain>
    </source>
</reference>
<dbReference type="AlphaFoldDB" id="A0A345HES3"/>
<proteinExistence type="predicted"/>
<dbReference type="InterPro" id="IPR035986">
    <property type="entry name" value="PKD_dom_sf"/>
</dbReference>
<dbReference type="InterPro" id="IPR036514">
    <property type="entry name" value="SGNH_hydro_sf"/>
</dbReference>
<evidence type="ECO:0000259" key="2">
    <source>
        <dbReference type="PROSITE" id="PS50093"/>
    </source>
</evidence>
<keyword evidence="1" id="KW-0732">Signal</keyword>
<dbReference type="SUPFAM" id="SSF52266">
    <property type="entry name" value="SGNH hydrolase"/>
    <property type="match status" value="1"/>
</dbReference>
<dbReference type="SUPFAM" id="SSF49299">
    <property type="entry name" value="PKD domain"/>
    <property type="match status" value="1"/>
</dbReference>
<dbReference type="Pfam" id="PF18962">
    <property type="entry name" value="Por_Secre_tail"/>
    <property type="match status" value="1"/>
</dbReference>
<gene>
    <name evidence="3" type="ORF">DVK85_12930</name>
</gene>
<organism evidence="3 4">
    <name type="scientific">Flavobacterium arcticum</name>
    <dbReference type="NCBI Taxonomy" id="1784713"/>
    <lineage>
        <taxon>Bacteria</taxon>
        <taxon>Pseudomonadati</taxon>
        <taxon>Bacteroidota</taxon>
        <taxon>Flavobacteriia</taxon>
        <taxon>Flavobacteriales</taxon>
        <taxon>Flavobacteriaceae</taxon>
        <taxon>Flavobacterium</taxon>
    </lineage>
</organism>
<evidence type="ECO:0000313" key="3">
    <source>
        <dbReference type="EMBL" id="AXG75083.1"/>
    </source>
</evidence>
<evidence type="ECO:0000256" key="1">
    <source>
        <dbReference type="ARBA" id="ARBA00022729"/>
    </source>
</evidence>
<dbReference type="Pfam" id="PF18911">
    <property type="entry name" value="PKD_4"/>
    <property type="match status" value="1"/>
</dbReference>
<dbReference type="Proteomes" id="UP000253951">
    <property type="component" value="Chromosome"/>
</dbReference>
<name>A0A345HES3_9FLAO</name>
<dbReference type="CDD" id="cd00146">
    <property type="entry name" value="PKD"/>
    <property type="match status" value="1"/>
</dbReference>
<sequence>MFIFYLFLDQKMKKKLLSLTLILGVSVTSFGQLSKKVLFIGNSYTAVNNLPLMVSNMAINTGDVLIYDSNTPGGQRLINHAANTTTLNKINADEWDFVALQAQSQEPSWGQAQMEVELYPYAEQLSNAIRANNACSQPLFYMTWGRENGDANNCEFAPWVCTYEGMDDALRASYIYMAEQNNAEVAPAGAVWRYLRTNSPEINLYSGDGSHPSLAGTYAAACAFYTIIYKKDPALITWNSDLSDDVANTIRLAAKTIVFDAIDDWDYVANFNYTVNDNEVTFTYPHTSDDITWDFGDENNSINDNPVHTYNENGDFEVVLTINKCGRVHEFTKMININFLSLQNESINAVMLYPNPTTGNIYIKGLENKTFNVSIYTVLGQEIKHFDNVLNNTISVSDLSKGAYFLKIDYNNSFKTIKIVRQ</sequence>
<dbReference type="InterPro" id="IPR013783">
    <property type="entry name" value="Ig-like_fold"/>
</dbReference>
<dbReference type="InterPro" id="IPR000601">
    <property type="entry name" value="PKD_dom"/>
</dbReference>
<dbReference type="PROSITE" id="PS50093">
    <property type="entry name" value="PKD"/>
    <property type="match status" value="1"/>
</dbReference>
<dbReference type="Gene3D" id="3.40.50.1110">
    <property type="entry name" value="SGNH hydrolase"/>
    <property type="match status" value="1"/>
</dbReference>
<evidence type="ECO:0000313" key="4">
    <source>
        <dbReference type="Proteomes" id="UP000253951"/>
    </source>
</evidence>